<accession>A0A2A6C6V6</accession>
<dbReference type="AlphaFoldDB" id="A0A2A6C6V6"/>
<feature type="compositionally biased region" description="Acidic residues" evidence="1">
    <location>
        <begin position="154"/>
        <end position="178"/>
    </location>
</feature>
<dbReference type="PROSITE" id="PS00518">
    <property type="entry name" value="ZF_RING_1"/>
    <property type="match status" value="1"/>
</dbReference>
<evidence type="ECO:0000313" key="3">
    <source>
        <dbReference type="Proteomes" id="UP000005239"/>
    </source>
</evidence>
<dbReference type="PANTHER" id="PTHR16450">
    <property type="entry name" value="RING FINGER PROTEIN 186"/>
    <property type="match status" value="1"/>
</dbReference>
<dbReference type="InterPro" id="IPR000504">
    <property type="entry name" value="RRM_dom"/>
</dbReference>
<sequence length="343" mass="38023">MPVISICDFPIRPVNRRSVGMLTTTNFSSVDGVVDDRFTSLLVYGYDLTEALDEALNVAVAEVLTEFGKAPMRAQEKERKIAELRREDEASAACHYSRECTICFTASPSSRAVLTACGHVFCMTCVLKMEFRGRLDCPYCRKASGYVKIHEEKEEIENEDDENEEEVKEEESEEEEIESALTSTTHSPTDEFADSSSASTIPHPTVSSSTSPQPTVSHPTVPLPTIVPSSTPELHPTTLPRRRSLLRRIIAPFARSSPISRVPPPTVPLDTASRANTAFKVYVGNVPPYMFTGDLFNMFSLAGEIYNFFRSHQNIRGYIFSFTQPGAAEKAVAMFNGRDGMIV</sequence>
<dbReference type="SUPFAM" id="SSF54928">
    <property type="entry name" value="RNA-binding domain, RBD"/>
    <property type="match status" value="1"/>
</dbReference>
<reference evidence="2" key="2">
    <citation type="submission" date="2022-06" db="UniProtKB">
        <authorList>
            <consortium name="EnsemblMetazoa"/>
        </authorList>
    </citation>
    <scope>IDENTIFICATION</scope>
    <source>
        <strain evidence="2">PS312</strain>
    </source>
</reference>
<dbReference type="InterPro" id="IPR012677">
    <property type="entry name" value="Nucleotide-bd_a/b_plait_sf"/>
</dbReference>
<dbReference type="GO" id="GO:0003723">
    <property type="term" value="F:RNA binding"/>
    <property type="evidence" value="ECO:0007669"/>
    <property type="project" value="InterPro"/>
</dbReference>
<dbReference type="Proteomes" id="UP000005239">
    <property type="component" value="Unassembled WGS sequence"/>
</dbReference>
<dbReference type="InterPro" id="IPR035979">
    <property type="entry name" value="RBD_domain_sf"/>
</dbReference>
<accession>A0A8R1Y632</accession>
<dbReference type="Gene3D" id="3.30.70.330">
    <property type="match status" value="1"/>
</dbReference>
<dbReference type="SMART" id="SM00184">
    <property type="entry name" value="RING"/>
    <property type="match status" value="1"/>
</dbReference>
<evidence type="ECO:0000256" key="1">
    <source>
        <dbReference type="SAM" id="MobiDB-lite"/>
    </source>
</evidence>
<dbReference type="InterPro" id="IPR001841">
    <property type="entry name" value="Znf_RING"/>
</dbReference>
<name>A0A2A6C6V6_PRIPA</name>
<dbReference type="FunFam" id="3.30.40.10:FF:001166">
    <property type="entry name" value="Uncharacterized protein"/>
    <property type="match status" value="1"/>
</dbReference>
<dbReference type="InterPro" id="IPR013083">
    <property type="entry name" value="Znf_RING/FYVE/PHD"/>
</dbReference>
<feature type="compositionally biased region" description="Low complexity" evidence="1">
    <location>
        <begin position="199"/>
        <end position="220"/>
    </location>
</feature>
<proteinExistence type="predicted"/>
<dbReference type="Gene3D" id="3.30.40.10">
    <property type="entry name" value="Zinc/RING finger domain, C3HC4 (zinc finger)"/>
    <property type="match status" value="1"/>
</dbReference>
<dbReference type="PROSITE" id="PS50089">
    <property type="entry name" value="ZF_RING_2"/>
    <property type="match status" value="1"/>
</dbReference>
<gene>
    <name evidence="2" type="primary">WBGene00092561</name>
</gene>
<protein>
    <submittedName>
        <fullName evidence="2">Zinc finger protein</fullName>
    </submittedName>
</protein>
<keyword evidence="3" id="KW-1185">Reference proteome</keyword>
<dbReference type="PANTHER" id="PTHR16450:SF1">
    <property type="entry name" value="PROTEIN CBG12045"/>
    <property type="match status" value="1"/>
</dbReference>
<dbReference type="EnsemblMetazoa" id="PPA03007.1">
    <property type="protein sequence ID" value="PPA03007.1"/>
    <property type="gene ID" value="WBGene00092561"/>
</dbReference>
<evidence type="ECO:0000313" key="2">
    <source>
        <dbReference type="EnsemblMetazoa" id="PPA03007.1"/>
    </source>
</evidence>
<dbReference type="SUPFAM" id="SSF57850">
    <property type="entry name" value="RING/U-box"/>
    <property type="match status" value="1"/>
</dbReference>
<organism evidence="2 3">
    <name type="scientific">Pristionchus pacificus</name>
    <name type="common">Parasitic nematode worm</name>
    <dbReference type="NCBI Taxonomy" id="54126"/>
    <lineage>
        <taxon>Eukaryota</taxon>
        <taxon>Metazoa</taxon>
        <taxon>Ecdysozoa</taxon>
        <taxon>Nematoda</taxon>
        <taxon>Chromadorea</taxon>
        <taxon>Rhabditida</taxon>
        <taxon>Rhabditina</taxon>
        <taxon>Diplogasteromorpha</taxon>
        <taxon>Diplogasteroidea</taxon>
        <taxon>Neodiplogasteridae</taxon>
        <taxon>Pristionchus</taxon>
    </lineage>
</organism>
<dbReference type="CDD" id="cd00590">
    <property type="entry name" value="RRM_SF"/>
    <property type="match status" value="1"/>
</dbReference>
<dbReference type="Pfam" id="PF00076">
    <property type="entry name" value="RRM_1"/>
    <property type="match status" value="1"/>
</dbReference>
<feature type="region of interest" description="Disordered" evidence="1">
    <location>
        <begin position="152"/>
        <end position="237"/>
    </location>
</feature>
<dbReference type="Pfam" id="PF13920">
    <property type="entry name" value="zf-C3HC4_3"/>
    <property type="match status" value="1"/>
</dbReference>
<reference evidence="3" key="1">
    <citation type="journal article" date="2008" name="Nat. Genet.">
        <title>The Pristionchus pacificus genome provides a unique perspective on nematode lifestyle and parasitism.</title>
        <authorList>
            <person name="Dieterich C."/>
            <person name="Clifton S.W."/>
            <person name="Schuster L.N."/>
            <person name="Chinwalla A."/>
            <person name="Delehaunty K."/>
            <person name="Dinkelacker I."/>
            <person name="Fulton L."/>
            <person name="Fulton R."/>
            <person name="Godfrey J."/>
            <person name="Minx P."/>
            <person name="Mitreva M."/>
            <person name="Roeseler W."/>
            <person name="Tian H."/>
            <person name="Witte H."/>
            <person name="Yang S.P."/>
            <person name="Wilson R.K."/>
            <person name="Sommer R.J."/>
        </authorList>
    </citation>
    <scope>NUCLEOTIDE SEQUENCE [LARGE SCALE GENOMIC DNA]</scope>
    <source>
        <strain evidence="3">PS312</strain>
    </source>
</reference>
<dbReference type="InterPro" id="IPR017907">
    <property type="entry name" value="Znf_RING_CS"/>
</dbReference>